<keyword evidence="1" id="KW-0285">Flavoprotein</keyword>
<dbReference type="PANTHER" id="PTHR30546:SF23">
    <property type="entry name" value="FLAVOPROTEIN-LIKE PROTEIN YCP4-RELATED"/>
    <property type="match status" value="1"/>
</dbReference>
<dbReference type="PROSITE" id="PS50902">
    <property type="entry name" value="FLAVODOXIN_LIKE"/>
    <property type="match status" value="1"/>
</dbReference>
<dbReference type="RefSeq" id="WP_188795142.1">
    <property type="nucleotide sequence ID" value="NZ_BMJA01000002.1"/>
</dbReference>
<dbReference type="PANTHER" id="PTHR30546">
    <property type="entry name" value="FLAVODOXIN-RELATED PROTEIN WRBA-RELATED"/>
    <property type="match status" value="1"/>
</dbReference>
<evidence type="ECO:0000313" key="5">
    <source>
        <dbReference type="Proteomes" id="UP000620046"/>
    </source>
</evidence>
<name>A0ABQ1G9G9_9GAMM</name>
<dbReference type="Pfam" id="PF03358">
    <property type="entry name" value="FMN_red"/>
    <property type="match status" value="1"/>
</dbReference>
<proteinExistence type="predicted"/>
<comment type="caution">
    <text evidence="4">The sequence shown here is derived from an EMBL/GenBank/DDBJ whole genome shotgun (WGS) entry which is preliminary data.</text>
</comment>
<evidence type="ECO:0000259" key="3">
    <source>
        <dbReference type="PROSITE" id="PS50902"/>
    </source>
</evidence>
<keyword evidence="2" id="KW-0288">FMN</keyword>
<dbReference type="InterPro" id="IPR005025">
    <property type="entry name" value="FMN_Rdtase-like_dom"/>
</dbReference>
<feature type="domain" description="Flavodoxin-like" evidence="3">
    <location>
        <begin position="3"/>
        <end position="147"/>
    </location>
</feature>
<gene>
    <name evidence="4" type="ORF">GCM10010981_30600</name>
</gene>
<accession>A0ABQ1G9G9</accession>
<dbReference type="EMBL" id="BMJA01000002">
    <property type="protein sequence ID" value="GGA39212.1"/>
    <property type="molecule type" value="Genomic_DNA"/>
</dbReference>
<sequence length="184" mass="19709">MRVTIIYDSGYGHTQKQALAVAEGVHRVPEAEATLLAVGDGDIAWEALADSDAIIFGSPTYNGTISARLKKFMEDSTRPAWMPMAWRNKIAAGFTNSGAQHGDKLNSLVTMALFAAQHGMIWVGLDLFPGNTADQPNRIGGWLGAMAQSDDVSPELSPIASDLKTAAHLGQRVAELTRQFKANA</sequence>
<keyword evidence="5" id="KW-1185">Reference proteome</keyword>
<dbReference type="SUPFAM" id="SSF52218">
    <property type="entry name" value="Flavoproteins"/>
    <property type="match status" value="1"/>
</dbReference>
<evidence type="ECO:0000256" key="2">
    <source>
        <dbReference type="ARBA" id="ARBA00022643"/>
    </source>
</evidence>
<dbReference type="Gene3D" id="3.40.50.360">
    <property type="match status" value="1"/>
</dbReference>
<dbReference type="InterPro" id="IPR008254">
    <property type="entry name" value="Flavodoxin/NO_synth"/>
</dbReference>
<organism evidence="4 5">
    <name type="scientific">Dyella nitratireducens</name>
    <dbReference type="NCBI Taxonomy" id="1849580"/>
    <lineage>
        <taxon>Bacteria</taxon>
        <taxon>Pseudomonadati</taxon>
        <taxon>Pseudomonadota</taxon>
        <taxon>Gammaproteobacteria</taxon>
        <taxon>Lysobacterales</taxon>
        <taxon>Rhodanobacteraceae</taxon>
        <taxon>Dyella</taxon>
    </lineage>
</organism>
<protein>
    <submittedName>
        <fullName evidence="4">FMN reductase</fullName>
    </submittedName>
</protein>
<evidence type="ECO:0000313" key="4">
    <source>
        <dbReference type="EMBL" id="GGA39212.1"/>
    </source>
</evidence>
<reference evidence="5" key="1">
    <citation type="journal article" date="2019" name="Int. J. Syst. Evol. Microbiol.">
        <title>The Global Catalogue of Microorganisms (GCM) 10K type strain sequencing project: providing services to taxonomists for standard genome sequencing and annotation.</title>
        <authorList>
            <consortium name="The Broad Institute Genomics Platform"/>
            <consortium name="The Broad Institute Genome Sequencing Center for Infectious Disease"/>
            <person name="Wu L."/>
            <person name="Ma J."/>
        </authorList>
    </citation>
    <scope>NUCLEOTIDE SEQUENCE [LARGE SCALE GENOMIC DNA]</scope>
    <source>
        <strain evidence="5">CGMCC 1.15439</strain>
    </source>
</reference>
<dbReference type="Proteomes" id="UP000620046">
    <property type="component" value="Unassembled WGS sequence"/>
</dbReference>
<evidence type="ECO:0000256" key="1">
    <source>
        <dbReference type="ARBA" id="ARBA00022630"/>
    </source>
</evidence>
<dbReference type="InterPro" id="IPR029039">
    <property type="entry name" value="Flavoprotein-like_sf"/>
</dbReference>